<dbReference type="InterPro" id="IPR002575">
    <property type="entry name" value="Aminoglycoside_PTrfase"/>
</dbReference>
<dbReference type="InterPro" id="IPR050249">
    <property type="entry name" value="Pseudomonas-type_ThrB"/>
</dbReference>
<dbReference type="Pfam" id="PF01636">
    <property type="entry name" value="APH"/>
    <property type="match status" value="1"/>
</dbReference>
<comment type="caution">
    <text evidence="2">The sequence shown here is derived from an EMBL/GenBank/DDBJ whole genome shotgun (WGS) entry which is preliminary data.</text>
</comment>
<gene>
    <name evidence="2" type="ORF">A2571_00525</name>
</gene>
<proteinExistence type="predicted"/>
<dbReference type="InterPro" id="IPR011009">
    <property type="entry name" value="Kinase-like_dom_sf"/>
</dbReference>
<dbReference type="PANTHER" id="PTHR21064">
    <property type="entry name" value="AMINOGLYCOSIDE PHOSPHOTRANSFERASE DOMAIN-CONTAINING PROTEIN-RELATED"/>
    <property type="match status" value="1"/>
</dbReference>
<sequence>MNDNLTLENTLAEVLAFFKLGEVRSQVINGRGFVNKTYEVETEKGTVIIQKLANIFDERVTVDSLFLFGWLSARGFVVPEPMIAPSGALSLTLGGYHWRATRYIKHDEAVEKNYATLSSAAMMMGRFHRLMADCRYEPCFTLTGFHDTAGIVGRMYELVTTHRIAGDLAELAEKIKAGASLHLVARTNDRQLIHGDPKFDNFLFVGQRAVALVDFDTLMRGSVLLDLGDSLRSWCRRDGFVFDTRLFEEVVEAYRSEYRPPYTRDEIREAVALITLELCARYVTDAYHQSYFAWDAEKYCSSREHNTARAMDYFRYYQSVVGK</sequence>
<feature type="domain" description="Aminoglycoside phosphotransferase" evidence="1">
    <location>
        <begin position="30"/>
        <end position="254"/>
    </location>
</feature>
<dbReference type="Proteomes" id="UP000177043">
    <property type="component" value="Unassembled WGS sequence"/>
</dbReference>
<dbReference type="EMBL" id="MHTJ01000002">
    <property type="protein sequence ID" value="OHA58856.1"/>
    <property type="molecule type" value="Genomic_DNA"/>
</dbReference>
<name>A0A1G2QE47_9BACT</name>
<dbReference type="Gene3D" id="3.90.1200.10">
    <property type="match status" value="1"/>
</dbReference>
<dbReference type="STRING" id="1802438.A2571_00525"/>
<evidence type="ECO:0000313" key="3">
    <source>
        <dbReference type="Proteomes" id="UP000177043"/>
    </source>
</evidence>
<evidence type="ECO:0000313" key="2">
    <source>
        <dbReference type="EMBL" id="OHA58856.1"/>
    </source>
</evidence>
<dbReference type="SUPFAM" id="SSF56112">
    <property type="entry name" value="Protein kinase-like (PK-like)"/>
    <property type="match status" value="1"/>
</dbReference>
<dbReference type="AlphaFoldDB" id="A0A1G2QE47"/>
<evidence type="ECO:0000259" key="1">
    <source>
        <dbReference type="Pfam" id="PF01636"/>
    </source>
</evidence>
<accession>A0A1G2QE47</accession>
<reference evidence="2 3" key="1">
    <citation type="journal article" date="2016" name="Nat. Commun.">
        <title>Thousands of microbial genomes shed light on interconnected biogeochemical processes in an aquifer system.</title>
        <authorList>
            <person name="Anantharaman K."/>
            <person name="Brown C.T."/>
            <person name="Hug L.A."/>
            <person name="Sharon I."/>
            <person name="Castelle C.J."/>
            <person name="Probst A.J."/>
            <person name="Thomas B.C."/>
            <person name="Singh A."/>
            <person name="Wilkins M.J."/>
            <person name="Karaoz U."/>
            <person name="Brodie E.L."/>
            <person name="Williams K.H."/>
            <person name="Hubbard S.S."/>
            <person name="Banfield J.F."/>
        </authorList>
    </citation>
    <scope>NUCLEOTIDE SEQUENCE [LARGE SCALE GENOMIC DNA]</scope>
</reference>
<protein>
    <recommendedName>
        <fullName evidence="1">Aminoglycoside phosphotransferase domain-containing protein</fullName>
    </recommendedName>
</protein>
<organism evidence="2 3">
    <name type="scientific">Candidatus Vogelbacteria bacterium RIFOXYD1_FULL_44_32</name>
    <dbReference type="NCBI Taxonomy" id="1802438"/>
    <lineage>
        <taxon>Bacteria</taxon>
        <taxon>Candidatus Vogeliibacteriota</taxon>
    </lineage>
</organism>